<evidence type="ECO:0000313" key="3">
    <source>
        <dbReference type="Proteomes" id="UP000005877"/>
    </source>
</evidence>
<accession>G7WLB4</accession>
<dbReference type="Pfam" id="PF11731">
    <property type="entry name" value="Cdd1"/>
    <property type="match status" value="1"/>
</dbReference>
<dbReference type="OrthoDB" id="140581at2157"/>
<dbReference type="PATRIC" id="fig|1110509.7.peg.939"/>
<dbReference type="Gene3D" id="1.10.150.20">
    <property type="entry name" value="5' to 3' exonuclease, C-terminal subdomain"/>
    <property type="match status" value="1"/>
</dbReference>
<dbReference type="STRING" id="1110509.Mhar_0845"/>
<dbReference type="AlphaFoldDB" id="G7WLB4"/>
<keyword evidence="3" id="KW-1185">Reference proteome</keyword>
<dbReference type="InterPro" id="IPR021725">
    <property type="entry name" value="Cdd1"/>
</dbReference>
<dbReference type="KEGG" id="mhi:Mhar_0845"/>
<dbReference type="Proteomes" id="UP000005877">
    <property type="component" value="Chromosome"/>
</dbReference>
<dbReference type="RefSeq" id="WP_014586402.1">
    <property type="nucleotide sequence ID" value="NC_017527.1"/>
</dbReference>
<feature type="region of interest" description="Disordered" evidence="1">
    <location>
        <begin position="89"/>
        <end position="109"/>
    </location>
</feature>
<organism evidence="2 3">
    <name type="scientific">Methanothrix harundinacea (strain 6Ac)</name>
    <name type="common">Methanosaeta harundinacea</name>
    <dbReference type="NCBI Taxonomy" id="1110509"/>
    <lineage>
        <taxon>Archaea</taxon>
        <taxon>Methanobacteriati</taxon>
        <taxon>Methanobacteriota</taxon>
        <taxon>Stenosarchaea group</taxon>
        <taxon>Methanomicrobia</taxon>
        <taxon>Methanotrichales</taxon>
        <taxon>Methanotrichaceae</taxon>
        <taxon>Methanothrix</taxon>
    </lineage>
</organism>
<reference evidence="2 3" key="1">
    <citation type="journal article" date="2012" name="PLoS ONE">
        <title>The genome characteristics and predicted function of methyl-group oxidation pathway in the obligate aceticlastic methanogens, Methanosaeta spp.</title>
        <authorList>
            <person name="Zhu J."/>
            <person name="Zheng H."/>
            <person name="Ai G."/>
            <person name="Zhang G."/>
            <person name="Liu D."/>
            <person name="Liu X."/>
            <person name="Dong X."/>
        </authorList>
    </citation>
    <scope>NUCLEOTIDE SEQUENCE [LARGE SCALE GENOMIC DNA]</scope>
    <source>
        <strain evidence="2 3">6Ac</strain>
    </source>
</reference>
<dbReference type="HOGENOM" id="CLU_160712_1_0_2"/>
<dbReference type="GeneID" id="12510014"/>
<name>G7WLB4_METH6</name>
<dbReference type="EMBL" id="CP003117">
    <property type="protein sequence ID" value="AET64217.1"/>
    <property type="molecule type" value="Genomic_DNA"/>
</dbReference>
<proteinExistence type="predicted"/>
<protein>
    <submittedName>
        <fullName evidence="2">Mitomycin resistance protein</fullName>
    </submittedName>
</protein>
<sequence length="109" mass="12432">MNREKFTRLEEIPNVGPSIAEDLRLVGVSHPQDLIGRDPYQMYEELCLKTGEQHDPCVIDVFISAVRFMEGEPQRPWWAYTPERKERLAGGDAFGDAKCSRGRPPEGSR</sequence>
<gene>
    <name evidence="2" type="ordered locus">Mhar_0845</name>
</gene>
<evidence type="ECO:0000256" key="1">
    <source>
        <dbReference type="SAM" id="MobiDB-lite"/>
    </source>
</evidence>
<evidence type="ECO:0000313" key="2">
    <source>
        <dbReference type="EMBL" id="AET64217.1"/>
    </source>
</evidence>